<dbReference type="InterPro" id="IPR039424">
    <property type="entry name" value="SBP_5"/>
</dbReference>
<dbReference type="RefSeq" id="WP_069707874.1">
    <property type="nucleotide sequence ID" value="NZ_CP017075.1"/>
</dbReference>
<proteinExistence type="inferred from homology"/>
<protein>
    <submittedName>
        <fullName evidence="4">ABC transporter substrate-binding protein</fullName>
    </submittedName>
</protein>
<evidence type="ECO:0000256" key="2">
    <source>
        <dbReference type="ARBA" id="ARBA00005695"/>
    </source>
</evidence>
<dbReference type="InterPro" id="IPR030678">
    <property type="entry name" value="Peptide/Ni-bd"/>
</dbReference>
<dbReference type="CDD" id="cd08503">
    <property type="entry name" value="PBP2_NikA_DppA_OppA_like_17"/>
    <property type="match status" value="1"/>
</dbReference>
<dbReference type="AlphaFoldDB" id="A0A1D8A2T6"/>
<organism evidence="4 5">
    <name type="scientific">Novosphingobium resinovorum</name>
    <dbReference type="NCBI Taxonomy" id="158500"/>
    <lineage>
        <taxon>Bacteria</taxon>
        <taxon>Pseudomonadati</taxon>
        <taxon>Pseudomonadota</taxon>
        <taxon>Alphaproteobacteria</taxon>
        <taxon>Sphingomonadales</taxon>
        <taxon>Sphingomonadaceae</taxon>
        <taxon>Novosphingobium</taxon>
    </lineage>
</organism>
<sequence>MSEHLSLSRRGLLGTALGAGFVATAGGILLPEGSDAAQTARPRPGGSIRAACMSLSTADTLDPAKGSLSSDYVRHFMLYNCLTELDRAQRAIPSLAQSLTSTDQRVWHIALRKGVIFHDGKSLTSADVVYSLRRHKDPATGSKLAAIAEQFESIRADGPLGVVLELSGPNADLPVMLAQSHFAIVPNGEKRFTSGNGTGPYRLAAFTPGVRTVGKRNADYWKPGKPHLDEIEIIGIPDEVSRVNALLSGDVHMVLAVNPRSTRRIAASRRHIVRETPSALYTNLIMRQDQLPTSNIHFVLGMKYLMDRQLIKRALFRNYATIANDHPIPPFHPYFRKDLPQTVMDLDKARWHFQRSGIGQTRLPIFASPAAEGSVDMASIVQEYSARVGLNVAVNRVPADGYWSTHWMKHPLGFGNTNPRPTADLTFSLFYKSDADWNESGWKNPKFDGLLLEARSEGDDARRKQLYGEMQGLVRDHCGVSIPVFISLLDGYDRRLKGWYPVPLGGFMGYGFAEHLWWED</sequence>
<evidence type="ECO:0000313" key="4">
    <source>
        <dbReference type="EMBL" id="AOR76419.1"/>
    </source>
</evidence>
<comment type="similarity">
    <text evidence="2">Belongs to the bacterial solute-binding protein 5 family.</text>
</comment>
<accession>A0A1D8A2T6</accession>
<keyword evidence="5" id="KW-1185">Reference proteome</keyword>
<dbReference type="GO" id="GO:1904680">
    <property type="term" value="F:peptide transmembrane transporter activity"/>
    <property type="evidence" value="ECO:0007669"/>
    <property type="project" value="TreeGrafter"/>
</dbReference>
<evidence type="ECO:0000259" key="3">
    <source>
        <dbReference type="Pfam" id="PF00496"/>
    </source>
</evidence>
<dbReference type="InterPro" id="IPR006311">
    <property type="entry name" value="TAT_signal"/>
</dbReference>
<name>A0A1D8A2T6_9SPHN</name>
<dbReference type="Gene3D" id="3.40.190.10">
    <property type="entry name" value="Periplasmic binding protein-like II"/>
    <property type="match status" value="1"/>
</dbReference>
<dbReference type="Proteomes" id="UP000094626">
    <property type="component" value="Chromosome"/>
</dbReference>
<dbReference type="InterPro" id="IPR000914">
    <property type="entry name" value="SBP_5_dom"/>
</dbReference>
<dbReference type="PANTHER" id="PTHR30290">
    <property type="entry name" value="PERIPLASMIC BINDING COMPONENT OF ABC TRANSPORTER"/>
    <property type="match status" value="1"/>
</dbReference>
<comment type="subcellular location">
    <subcellularLocation>
        <location evidence="1">Periplasm</location>
    </subcellularLocation>
</comment>
<dbReference type="Gene3D" id="3.10.105.10">
    <property type="entry name" value="Dipeptide-binding Protein, Domain 3"/>
    <property type="match status" value="1"/>
</dbReference>
<dbReference type="GO" id="GO:0015833">
    <property type="term" value="P:peptide transport"/>
    <property type="evidence" value="ECO:0007669"/>
    <property type="project" value="TreeGrafter"/>
</dbReference>
<evidence type="ECO:0000256" key="1">
    <source>
        <dbReference type="ARBA" id="ARBA00004418"/>
    </source>
</evidence>
<dbReference type="PROSITE" id="PS51318">
    <property type="entry name" value="TAT"/>
    <property type="match status" value="1"/>
</dbReference>
<dbReference type="KEGG" id="nre:BES08_06385"/>
<evidence type="ECO:0000313" key="5">
    <source>
        <dbReference type="Proteomes" id="UP000094626"/>
    </source>
</evidence>
<gene>
    <name evidence="4" type="ORF">BES08_06385</name>
</gene>
<dbReference type="EMBL" id="CP017075">
    <property type="protein sequence ID" value="AOR76419.1"/>
    <property type="molecule type" value="Genomic_DNA"/>
</dbReference>
<dbReference type="OrthoDB" id="8144963at2"/>
<feature type="domain" description="Solute-binding protein family 5" evidence="3">
    <location>
        <begin position="92"/>
        <end position="437"/>
    </location>
</feature>
<reference evidence="5" key="1">
    <citation type="journal article" date="2017" name="J. Biotechnol.">
        <title>Complete genome sequence of Novosphingobium resinovorum SA1, a versatile xenobiotic-degrading bacterium capable of utilizing sulfanilic acid.</title>
        <authorList>
            <person name="Hegedus B."/>
            <person name="Kos P.B."/>
            <person name="Balint B."/>
            <person name="Maroti G."/>
            <person name="Gan H.M."/>
            <person name="Perei K."/>
            <person name="Rakhely G."/>
        </authorList>
    </citation>
    <scope>NUCLEOTIDE SEQUENCE [LARGE SCALE GENOMIC DNA]</scope>
    <source>
        <strain evidence="5">SA1</strain>
    </source>
</reference>
<dbReference type="PIRSF" id="PIRSF002741">
    <property type="entry name" value="MppA"/>
    <property type="match status" value="1"/>
</dbReference>
<dbReference type="GO" id="GO:0043190">
    <property type="term" value="C:ATP-binding cassette (ABC) transporter complex"/>
    <property type="evidence" value="ECO:0007669"/>
    <property type="project" value="InterPro"/>
</dbReference>
<dbReference type="Pfam" id="PF00496">
    <property type="entry name" value="SBP_bac_5"/>
    <property type="match status" value="1"/>
</dbReference>
<dbReference type="GO" id="GO:0030288">
    <property type="term" value="C:outer membrane-bounded periplasmic space"/>
    <property type="evidence" value="ECO:0007669"/>
    <property type="project" value="UniProtKB-ARBA"/>
</dbReference>
<dbReference type="SUPFAM" id="SSF53850">
    <property type="entry name" value="Periplasmic binding protein-like II"/>
    <property type="match status" value="1"/>
</dbReference>